<feature type="region of interest" description="Disordered" evidence="1">
    <location>
        <begin position="23"/>
        <end position="42"/>
    </location>
</feature>
<dbReference type="AlphaFoldDB" id="A0A9J6ZAP1"/>
<evidence type="ECO:0008006" key="5">
    <source>
        <dbReference type="Google" id="ProtNLM"/>
    </source>
</evidence>
<dbReference type="KEGG" id="plig:NAG76_14735"/>
<organism evidence="3 4">
    <name type="scientific">Candidatus Pristimantibacillus lignocellulolyticus</name>
    <dbReference type="NCBI Taxonomy" id="2994561"/>
    <lineage>
        <taxon>Bacteria</taxon>
        <taxon>Bacillati</taxon>
        <taxon>Bacillota</taxon>
        <taxon>Bacilli</taxon>
        <taxon>Bacillales</taxon>
        <taxon>Paenibacillaceae</taxon>
        <taxon>Candidatus Pristimantibacillus</taxon>
    </lineage>
</organism>
<protein>
    <recommendedName>
        <fullName evidence="5">FG-GAP repeat protein</fullName>
    </recommendedName>
</protein>
<sequence length="244" mass="26755">MISFRSVIFASVLLGLISGCSTSESTEMGSPSVTPATTSESTQIVEGSTQFTESNVSAQLIPPLAVKNAEDALILKNSSESLVHLEWKPYGPDVILPMNFGKDKVELIFGLDHPNGTKILAMFPEESVAWPLDISMADGASVFDDYGEITENYKIQATQYDFDDDGLGELIIAVGDGLSDLNVWVFSYTHVDNLKKINPFLQELATTGQSNVLLDKNEILFPYGSQGLFDSYKYVDQMFMKPVN</sequence>
<dbReference type="Proteomes" id="UP001056756">
    <property type="component" value="Chromosome"/>
</dbReference>
<evidence type="ECO:0000313" key="3">
    <source>
        <dbReference type="EMBL" id="URN93092.1"/>
    </source>
</evidence>
<evidence type="ECO:0000256" key="2">
    <source>
        <dbReference type="SAM" id="SignalP"/>
    </source>
</evidence>
<accession>A0A9J6ZAP1</accession>
<proteinExistence type="predicted"/>
<feature type="chain" id="PRO_5039920288" description="FG-GAP repeat protein" evidence="2">
    <location>
        <begin position="26"/>
        <end position="244"/>
    </location>
</feature>
<reference evidence="3" key="1">
    <citation type="submission" date="2022-05" db="EMBL/GenBank/DDBJ databases">
        <title>Novel bacterial taxa in a minimal lignocellulolytic consortium and its capacity to transform plastics disclosed by genome-resolved metagenomics.</title>
        <authorList>
            <person name="Rodriguez C.A.D."/>
            <person name="Diaz-Garcia L."/>
            <person name="Herrera K."/>
            <person name="Tarazona N.A."/>
            <person name="Sproer C."/>
            <person name="Overmann J."/>
            <person name="Jimenez D.J."/>
        </authorList>
    </citation>
    <scope>NUCLEOTIDE SEQUENCE</scope>
    <source>
        <strain evidence="3">MAG5</strain>
    </source>
</reference>
<keyword evidence="2" id="KW-0732">Signal</keyword>
<evidence type="ECO:0000313" key="4">
    <source>
        <dbReference type="Proteomes" id="UP001056756"/>
    </source>
</evidence>
<name>A0A9J6ZAP1_9BACL</name>
<evidence type="ECO:0000256" key="1">
    <source>
        <dbReference type="SAM" id="MobiDB-lite"/>
    </source>
</evidence>
<gene>
    <name evidence="3" type="ORF">NAG76_14735</name>
</gene>
<feature type="signal peptide" evidence="2">
    <location>
        <begin position="1"/>
        <end position="25"/>
    </location>
</feature>
<dbReference type="PROSITE" id="PS51257">
    <property type="entry name" value="PROKAR_LIPOPROTEIN"/>
    <property type="match status" value="1"/>
</dbReference>
<dbReference type="EMBL" id="CP097899">
    <property type="protein sequence ID" value="URN93092.1"/>
    <property type="molecule type" value="Genomic_DNA"/>
</dbReference>